<accession>A0A6I0CVU7</accession>
<sequence length="78" mass="8769">MSDIDENWVRNRAHELWEAEGCPNGKELDHWFQAMDEYLSLVESDGESSPSDPISVQDTDSGEATVKRQSRSPGKTTD</sequence>
<protein>
    <submittedName>
        <fullName evidence="2">DUF2934 domain-containing protein</fullName>
    </submittedName>
</protein>
<feature type="compositionally biased region" description="Polar residues" evidence="1">
    <location>
        <begin position="47"/>
        <end position="59"/>
    </location>
</feature>
<dbReference type="RefSeq" id="WP_125271080.1">
    <property type="nucleotide sequence ID" value="NZ_WBWR01000005.1"/>
</dbReference>
<dbReference type="Proteomes" id="UP000481876">
    <property type="component" value="Unassembled WGS sequence"/>
</dbReference>
<comment type="caution">
    <text evidence="2">The sequence shown here is derived from an EMBL/GenBank/DDBJ whole genome shotgun (WGS) entry which is preliminary data.</text>
</comment>
<feature type="region of interest" description="Disordered" evidence="1">
    <location>
        <begin position="42"/>
        <end position="78"/>
    </location>
</feature>
<organism evidence="2 3">
    <name type="scientific">Brucella anthropi</name>
    <name type="common">Ochrobactrum anthropi</name>
    <dbReference type="NCBI Taxonomy" id="529"/>
    <lineage>
        <taxon>Bacteria</taxon>
        <taxon>Pseudomonadati</taxon>
        <taxon>Pseudomonadota</taxon>
        <taxon>Alphaproteobacteria</taxon>
        <taxon>Hyphomicrobiales</taxon>
        <taxon>Brucellaceae</taxon>
        <taxon>Brucella/Ochrobactrum group</taxon>
        <taxon>Brucella</taxon>
    </lineage>
</organism>
<evidence type="ECO:0000313" key="2">
    <source>
        <dbReference type="EMBL" id="KAB2769848.1"/>
    </source>
</evidence>
<evidence type="ECO:0000256" key="1">
    <source>
        <dbReference type="SAM" id="MobiDB-lite"/>
    </source>
</evidence>
<gene>
    <name evidence="2" type="ORF">F9L04_11385</name>
</gene>
<evidence type="ECO:0000313" key="3">
    <source>
        <dbReference type="Proteomes" id="UP000481876"/>
    </source>
</evidence>
<proteinExistence type="predicted"/>
<name>A0A6I0CVU7_BRUAN</name>
<reference evidence="2 3" key="1">
    <citation type="submission" date="2019-09" db="EMBL/GenBank/DDBJ databases">
        <title>Taxonomic organization of the family Brucellaceae based on a phylogenomic approach.</title>
        <authorList>
            <person name="Leclercq S."/>
            <person name="Cloeckaert A."/>
            <person name="Zygmunt M.S."/>
        </authorList>
    </citation>
    <scope>NUCLEOTIDE SEQUENCE [LARGE SCALE GENOMIC DNA]</scope>
    <source>
        <strain evidence="2 3">LMG 3313</strain>
    </source>
</reference>
<dbReference type="InterPro" id="IPR021327">
    <property type="entry name" value="DUF2934"/>
</dbReference>
<dbReference type="Pfam" id="PF11154">
    <property type="entry name" value="DUF2934"/>
    <property type="match status" value="1"/>
</dbReference>
<dbReference type="AlphaFoldDB" id="A0A6I0CVU7"/>
<dbReference type="EMBL" id="WBWS01000010">
    <property type="protein sequence ID" value="KAB2769848.1"/>
    <property type="molecule type" value="Genomic_DNA"/>
</dbReference>